<keyword evidence="3" id="KW-1185">Reference proteome</keyword>
<reference evidence="2" key="1">
    <citation type="journal article" date="2023" name="Mol. Phylogenet. Evol.">
        <title>Genome-scale phylogeny and comparative genomics of the fungal order Sordariales.</title>
        <authorList>
            <person name="Hensen N."/>
            <person name="Bonometti L."/>
            <person name="Westerberg I."/>
            <person name="Brannstrom I.O."/>
            <person name="Guillou S."/>
            <person name="Cros-Aarteil S."/>
            <person name="Calhoun S."/>
            <person name="Haridas S."/>
            <person name="Kuo A."/>
            <person name="Mondo S."/>
            <person name="Pangilinan J."/>
            <person name="Riley R."/>
            <person name="LaButti K."/>
            <person name="Andreopoulos B."/>
            <person name="Lipzen A."/>
            <person name="Chen C."/>
            <person name="Yan M."/>
            <person name="Daum C."/>
            <person name="Ng V."/>
            <person name="Clum A."/>
            <person name="Steindorff A."/>
            <person name="Ohm R.A."/>
            <person name="Martin F."/>
            <person name="Silar P."/>
            <person name="Natvig D.O."/>
            <person name="Lalanne C."/>
            <person name="Gautier V."/>
            <person name="Ament-Velasquez S.L."/>
            <person name="Kruys A."/>
            <person name="Hutchinson M.I."/>
            <person name="Powell A.J."/>
            <person name="Barry K."/>
            <person name="Miller A.N."/>
            <person name="Grigoriev I.V."/>
            <person name="Debuchy R."/>
            <person name="Gladieux P."/>
            <person name="Hiltunen Thoren M."/>
            <person name="Johannesson H."/>
        </authorList>
    </citation>
    <scope>NUCLEOTIDE SEQUENCE</scope>
    <source>
        <strain evidence="2">CBS 892.96</strain>
    </source>
</reference>
<keyword evidence="1" id="KW-1133">Transmembrane helix</keyword>
<feature type="transmembrane region" description="Helical" evidence="1">
    <location>
        <begin position="55"/>
        <end position="73"/>
    </location>
</feature>
<dbReference type="EMBL" id="MU866294">
    <property type="protein sequence ID" value="KAK4174229.1"/>
    <property type="molecule type" value="Genomic_DNA"/>
</dbReference>
<keyword evidence="1" id="KW-0472">Membrane</keyword>
<evidence type="ECO:0000313" key="2">
    <source>
        <dbReference type="EMBL" id="KAK4174229.1"/>
    </source>
</evidence>
<protein>
    <recommendedName>
        <fullName evidence="4">Transmembrane protein</fullName>
    </recommendedName>
</protein>
<accession>A0AAN6W2M1</accession>
<dbReference type="AlphaFoldDB" id="A0AAN6W2M1"/>
<organism evidence="2 3">
    <name type="scientific">Triangularia setosa</name>
    <dbReference type="NCBI Taxonomy" id="2587417"/>
    <lineage>
        <taxon>Eukaryota</taxon>
        <taxon>Fungi</taxon>
        <taxon>Dikarya</taxon>
        <taxon>Ascomycota</taxon>
        <taxon>Pezizomycotina</taxon>
        <taxon>Sordariomycetes</taxon>
        <taxon>Sordariomycetidae</taxon>
        <taxon>Sordariales</taxon>
        <taxon>Podosporaceae</taxon>
        <taxon>Triangularia</taxon>
    </lineage>
</organism>
<evidence type="ECO:0000313" key="3">
    <source>
        <dbReference type="Proteomes" id="UP001302321"/>
    </source>
</evidence>
<dbReference type="Proteomes" id="UP001302321">
    <property type="component" value="Unassembled WGS sequence"/>
</dbReference>
<gene>
    <name evidence="2" type="ORF">QBC36DRAFT_44930</name>
</gene>
<feature type="transmembrane region" description="Helical" evidence="1">
    <location>
        <begin position="14"/>
        <end position="43"/>
    </location>
</feature>
<comment type="caution">
    <text evidence="2">The sequence shown here is derived from an EMBL/GenBank/DDBJ whole genome shotgun (WGS) entry which is preliminary data.</text>
</comment>
<reference evidence="2" key="2">
    <citation type="submission" date="2023-05" db="EMBL/GenBank/DDBJ databases">
        <authorList>
            <consortium name="Lawrence Berkeley National Laboratory"/>
            <person name="Steindorff A."/>
            <person name="Hensen N."/>
            <person name="Bonometti L."/>
            <person name="Westerberg I."/>
            <person name="Brannstrom I.O."/>
            <person name="Guillou S."/>
            <person name="Cros-Aarteil S."/>
            <person name="Calhoun S."/>
            <person name="Haridas S."/>
            <person name="Kuo A."/>
            <person name="Mondo S."/>
            <person name="Pangilinan J."/>
            <person name="Riley R."/>
            <person name="Labutti K."/>
            <person name="Andreopoulos B."/>
            <person name="Lipzen A."/>
            <person name="Chen C."/>
            <person name="Yanf M."/>
            <person name="Daum C."/>
            <person name="Ng V."/>
            <person name="Clum A."/>
            <person name="Ohm R."/>
            <person name="Martin F."/>
            <person name="Silar P."/>
            <person name="Natvig D."/>
            <person name="Lalanne C."/>
            <person name="Gautier V."/>
            <person name="Ament-Velasquez S.L."/>
            <person name="Kruys A."/>
            <person name="Hutchinson M.I."/>
            <person name="Powell A.J."/>
            <person name="Barry K."/>
            <person name="Miller A.N."/>
            <person name="Grigoriev I.V."/>
            <person name="Debuchy R."/>
            <person name="Gladieux P."/>
            <person name="Thoren M.H."/>
            <person name="Johannesson H."/>
        </authorList>
    </citation>
    <scope>NUCLEOTIDE SEQUENCE</scope>
    <source>
        <strain evidence="2">CBS 892.96</strain>
    </source>
</reference>
<evidence type="ECO:0000256" key="1">
    <source>
        <dbReference type="SAM" id="Phobius"/>
    </source>
</evidence>
<sequence length="137" mass="15508">MAFLEGHTQDCFRVFLWLFYSCTHCLLGGVFLLFLFLILIYLVKGGNIITVLDRLLLGGLTWCILYYLVNLLGPLCGLVDYGKGREEEEGLDYVQVLCNVTCRYCCVWTQSERVGGGEQGCKNIELLDNNMLLACFV</sequence>
<evidence type="ECO:0008006" key="4">
    <source>
        <dbReference type="Google" id="ProtNLM"/>
    </source>
</evidence>
<keyword evidence="1" id="KW-0812">Transmembrane</keyword>
<name>A0AAN6W2M1_9PEZI</name>
<proteinExistence type="predicted"/>